<dbReference type="Proteomes" id="UP000007963">
    <property type="component" value="Unassembled WGS sequence"/>
</dbReference>
<dbReference type="GeneID" id="4317659"/>
<dbReference type="Pfam" id="PF00144">
    <property type="entry name" value="Beta-lactamase"/>
    <property type="match status" value="1"/>
</dbReference>
<name>Q0CTX1_ASPTN</name>
<dbReference type="VEuPathDB" id="FungiDB:ATEG_02863"/>
<evidence type="ECO:0000256" key="2">
    <source>
        <dbReference type="SAM" id="SignalP"/>
    </source>
</evidence>
<sequence length="414" mass="45488">MKSVVFALVLFHALAAMATQPSLQRPFRKAETKEFRQKLKDVVPAIENLMGIGGTAGMSIGVMSHGEVVLDQSLGFADVERQLRADASTRYPLASLTKAFFAATVSQLVDDGLLQWDQPLNTYIPELAFDSDPTLASRLTLIDLLSHQTGLLRLDALWLGANGQVFIPKNYTVTLCNHLTSIYPLRSKWSYNNWMYALAGEVVERVTRLSWGHVLQLKVLGKLGLSQTTAIKSEIPVNSTALPYMIMDDKTPVGVPDMALLDGDLMSSAGGVRSSVNDMLAWGNALLSTYRTNDRQLRGIEPILSGHAFINKSIGSDELYAMGFAKVTTPTQFGKIGFNPSLVEEMPVLGDNFKPTQAFYHSGGGPGYNHCFVLVPEHQTVIIVLTNSISHGDIADWAAQTLSKLRWISKYLWI</sequence>
<evidence type="ECO:0000256" key="1">
    <source>
        <dbReference type="ARBA" id="ARBA00038215"/>
    </source>
</evidence>
<dbReference type="RefSeq" id="XP_001212041.1">
    <property type="nucleotide sequence ID" value="XM_001212041.1"/>
</dbReference>
<dbReference type="eggNOG" id="ENOG502QQBX">
    <property type="taxonomic scope" value="Eukaryota"/>
</dbReference>
<dbReference type="PANTHER" id="PTHR46825:SF14">
    <property type="entry name" value="BETA-LACTAMASE-RELATED DOMAIN-CONTAINING PROTEIN"/>
    <property type="match status" value="1"/>
</dbReference>
<dbReference type="EMBL" id="CH476597">
    <property type="protein sequence ID" value="EAU36137.1"/>
    <property type="molecule type" value="Genomic_DNA"/>
</dbReference>
<protein>
    <recommendedName>
        <fullName evidence="3">Beta-lactamase-related domain-containing protein</fullName>
    </recommendedName>
</protein>
<dbReference type="InterPro" id="IPR001466">
    <property type="entry name" value="Beta-lactam-related"/>
</dbReference>
<gene>
    <name evidence="4" type="ORF">ATEG_02863</name>
</gene>
<dbReference type="PANTHER" id="PTHR46825">
    <property type="entry name" value="D-ALANYL-D-ALANINE-CARBOXYPEPTIDASE/ENDOPEPTIDASE AMPH"/>
    <property type="match status" value="1"/>
</dbReference>
<evidence type="ECO:0000313" key="4">
    <source>
        <dbReference type="EMBL" id="EAU36137.1"/>
    </source>
</evidence>
<dbReference type="HOGENOM" id="CLU_020027_14_2_1"/>
<dbReference type="OMA" id="WISKYLW"/>
<accession>Q0CTX1</accession>
<feature type="signal peptide" evidence="2">
    <location>
        <begin position="1"/>
        <end position="18"/>
    </location>
</feature>
<dbReference type="SUPFAM" id="SSF56601">
    <property type="entry name" value="beta-lactamase/transpeptidase-like"/>
    <property type="match status" value="1"/>
</dbReference>
<proteinExistence type="inferred from homology"/>
<organism evidence="4 5">
    <name type="scientific">Aspergillus terreus (strain NIH 2624 / FGSC A1156)</name>
    <dbReference type="NCBI Taxonomy" id="341663"/>
    <lineage>
        <taxon>Eukaryota</taxon>
        <taxon>Fungi</taxon>
        <taxon>Dikarya</taxon>
        <taxon>Ascomycota</taxon>
        <taxon>Pezizomycotina</taxon>
        <taxon>Eurotiomycetes</taxon>
        <taxon>Eurotiomycetidae</taxon>
        <taxon>Eurotiales</taxon>
        <taxon>Aspergillaceae</taxon>
        <taxon>Aspergillus</taxon>
        <taxon>Aspergillus subgen. Circumdati</taxon>
    </lineage>
</organism>
<reference evidence="5" key="1">
    <citation type="submission" date="2005-09" db="EMBL/GenBank/DDBJ databases">
        <title>Annotation of the Aspergillus terreus NIH2624 genome.</title>
        <authorList>
            <person name="Birren B.W."/>
            <person name="Lander E.S."/>
            <person name="Galagan J.E."/>
            <person name="Nusbaum C."/>
            <person name="Devon K."/>
            <person name="Henn M."/>
            <person name="Ma L.-J."/>
            <person name="Jaffe D.B."/>
            <person name="Butler J."/>
            <person name="Alvarez P."/>
            <person name="Gnerre S."/>
            <person name="Grabherr M."/>
            <person name="Kleber M."/>
            <person name="Mauceli E.W."/>
            <person name="Brockman W."/>
            <person name="Rounsley S."/>
            <person name="Young S.K."/>
            <person name="LaButti K."/>
            <person name="Pushparaj V."/>
            <person name="DeCaprio D."/>
            <person name="Crawford M."/>
            <person name="Koehrsen M."/>
            <person name="Engels R."/>
            <person name="Montgomery P."/>
            <person name="Pearson M."/>
            <person name="Howarth C."/>
            <person name="Larson L."/>
            <person name="Luoma S."/>
            <person name="White J."/>
            <person name="Alvarado L."/>
            <person name="Kodira C.D."/>
            <person name="Zeng Q."/>
            <person name="Oleary S."/>
            <person name="Yandava C."/>
            <person name="Denning D.W."/>
            <person name="Nierman W.C."/>
            <person name="Milne T."/>
            <person name="Madden K."/>
        </authorList>
    </citation>
    <scope>NUCLEOTIDE SEQUENCE [LARGE SCALE GENOMIC DNA]</scope>
    <source>
        <strain evidence="5">NIH 2624 / FGSC A1156</strain>
    </source>
</reference>
<feature type="domain" description="Beta-lactamase-related" evidence="3">
    <location>
        <begin position="45"/>
        <end position="388"/>
    </location>
</feature>
<dbReference type="OrthoDB" id="5946976at2759"/>
<evidence type="ECO:0000313" key="5">
    <source>
        <dbReference type="Proteomes" id="UP000007963"/>
    </source>
</evidence>
<dbReference type="InterPro" id="IPR012338">
    <property type="entry name" value="Beta-lactam/transpept-like"/>
</dbReference>
<feature type="chain" id="PRO_5004170612" description="Beta-lactamase-related domain-containing protein" evidence="2">
    <location>
        <begin position="19"/>
        <end position="414"/>
    </location>
</feature>
<dbReference type="AlphaFoldDB" id="Q0CTX1"/>
<dbReference type="InterPro" id="IPR050491">
    <property type="entry name" value="AmpC-like"/>
</dbReference>
<comment type="similarity">
    <text evidence="1">Belongs to the peptidase S12 family.</text>
</comment>
<evidence type="ECO:0000259" key="3">
    <source>
        <dbReference type="Pfam" id="PF00144"/>
    </source>
</evidence>
<dbReference type="Gene3D" id="3.40.710.10">
    <property type="entry name" value="DD-peptidase/beta-lactamase superfamily"/>
    <property type="match status" value="1"/>
</dbReference>
<keyword evidence="2" id="KW-0732">Signal</keyword>
<dbReference type="STRING" id="341663.Q0CTX1"/>